<dbReference type="EMBL" id="JAPMUA010000004">
    <property type="protein sequence ID" value="MDG3586740.1"/>
    <property type="molecule type" value="Genomic_DNA"/>
</dbReference>
<accession>A0ABT6FU01</accession>
<proteinExistence type="inferred from homology"/>
<dbReference type="RefSeq" id="WP_277900463.1">
    <property type="nucleotide sequence ID" value="NZ_JAPMUA010000004.1"/>
</dbReference>
<dbReference type="InterPro" id="IPR007837">
    <property type="entry name" value="DinB"/>
</dbReference>
<name>A0ABT6FU01_9FLAO</name>
<dbReference type="Pfam" id="PF05163">
    <property type="entry name" value="DinB"/>
    <property type="match status" value="1"/>
</dbReference>
<comment type="caution">
    <text evidence="4">The sequence shown here is derived from an EMBL/GenBank/DDBJ whole genome shotgun (WGS) entry which is preliminary data.</text>
</comment>
<dbReference type="InterPro" id="IPR034660">
    <property type="entry name" value="DinB/YfiT-like"/>
</dbReference>
<feature type="chain" id="PRO_5045368931" evidence="3">
    <location>
        <begin position="19"/>
        <end position="167"/>
    </location>
</feature>
<keyword evidence="3" id="KW-0732">Signal</keyword>
<protein>
    <submittedName>
        <fullName evidence="4">DinB family protein</fullName>
    </submittedName>
</protein>
<comment type="similarity">
    <text evidence="1">Belongs to the DinB family.</text>
</comment>
<dbReference type="Proteomes" id="UP001153642">
    <property type="component" value="Unassembled WGS sequence"/>
</dbReference>
<evidence type="ECO:0000256" key="3">
    <source>
        <dbReference type="SAM" id="SignalP"/>
    </source>
</evidence>
<sequence length="167" mass="19668">MKKLIFITLALFSFIMKAQDTPITAFLEKWNNSKDYLLKIAEIMPEENYTFKPTEREMTFEEQLLHIKQNMDWLGNAYFNAPKIDAHKKYANKEALINALIASFNNIYNAIEKTRETDLKQKVDFFAGEKTKLQTLNLLQDHVTHHRGQLIIYLNLNNIEPPKYIGW</sequence>
<evidence type="ECO:0000256" key="1">
    <source>
        <dbReference type="ARBA" id="ARBA00008635"/>
    </source>
</evidence>
<evidence type="ECO:0000313" key="5">
    <source>
        <dbReference type="Proteomes" id="UP001153642"/>
    </source>
</evidence>
<feature type="signal peptide" evidence="3">
    <location>
        <begin position="1"/>
        <end position="18"/>
    </location>
</feature>
<gene>
    <name evidence="4" type="ORF">OSR52_12760</name>
</gene>
<organism evidence="4 5">
    <name type="scientific">Galbibacter pacificus</name>
    <dbReference type="NCBI Taxonomy" id="2996052"/>
    <lineage>
        <taxon>Bacteria</taxon>
        <taxon>Pseudomonadati</taxon>
        <taxon>Bacteroidota</taxon>
        <taxon>Flavobacteriia</taxon>
        <taxon>Flavobacteriales</taxon>
        <taxon>Flavobacteriaceae</taxon>
        <taxon>Galbibacter</taxon>
    </lineage>
</organism>
<keyword evidence="5" id="KW-1185">Reference proteome</keyword>
<reference evidence="4" key="1">
    <citation type="submission" date="2022-11" db="EMBL/GenBank/DDBJ databases">
        <title>High-quality draft genome sequence of Galbibacter sp. strain CMA-7.</title>
        <authorList>
            <person name="Wei L."/>
            <person name="Dong C."/>
            <person name="Shao Z."/>
        </authorList>
    </citation>
    <scope>NUCLEOTIDE SEQUENCE</scope>
    <source>
        <strain evidence="4">CMA-7</strain>
    </source>
</reference>
<keyword evidence="2" id="KW-0479">Metal-binding</keyword>
<evidence type="ECO:0000256" key="2">
    <source>
        <dbReference type="ARBA" id="ARBA00022723"/>
    </source>
</evidence>
<dbReference type="SUPFAM" id="SSF109854">
    <property type="entry name" value="DinB/YfiT-like putative metalloenzymes"/>
    <property type="match status" value="1"/>
</dbReference>
<dbReference type="Gene3D" id="1.20.120.450">
    <property type="entry name" value="dinb family like domain"/>
    <property type="match status" value="1"/>
</dbReference>
<evidence type="ECO:0000313" key="4">
    <source>
        <dbReference type="EMBL" id="MDG3586740.1"/>
    </source>
</evidence>